<dbReference type="EMBL" id="JAHLFN010000053">
    <property type="protein sequence ID" value="MBU3842376.1"/>
    <property type="molecule type" value="Genomic_DNA"/>
</dbReference>
<dbReference type="InterPro" id="IPR006379">
    <property type="entry name" value="HAD-SF_hydro_IIB"/>
</dbReference>
<dbReference type="InterPro" id="IPR023214">
    <property type="entry name" value="HAD_sf"/>
</dbReference>
<dbReference type="InterPro" id="IPR000150">
    <property type="entry name" value="Cof"/>
</dbReference>
<dbReference type="Gene3D" id="3.40.50.1000">
    <property type="entry name" value="HAD superfamily/HAD-like"/>
    <property type="match status" value="1"/>
</dbReference>
<proteinExistence type="predicted"/>
<comment type="caution">
    <text evidence="1">The sequence shown here is derived from an EMBL/GenBank/DDBJ whole genome shotgun (WGS) entry which is preliminary data.</text>
</comment>
<dbReference type="SFLD" id="SFLDG01144">
    <property type="entry name" value="C2.B.4:_PGP_Like"/>
    <property type="match status" value="1"/>
</dbReference>
<dbReference type="PANTHER" id="PTHR10000:SF8">
    <property type="entry name" value="HAD SUPERFAMILY HYDROLASE-LIKE, TYPE 3"/>
    <property type="match status" value="1"/>
</dbReference>
<dbReference type="NCBIfam" id="TIGR00099">
    <property type="entry name" value="Cof-subfamily"/>
    <property type="match status" value="1"/>
</dbReference>
<dbReference type="InterPro" id="IPR036412">
    <property type="entry name" value="HAD-like_sf"/>
</dbReference>
<sequence length="269" mass="30066">MSYKIIFTDLDDTLLNSEKKISSVDKEAIMRAQEAGVKFVLASGRPTFAMYDLAKELELDKYGSFILSFNGSIITDCRSGENIFEASLTKEDLHLMYDFAKENNTHILTYIDDEVVSETESEYIDVEVTLTKMPHHLTKSFKETVNKPAVKCMLLEEPTYLKEVEAKLKATYGDKYSIAISKPFFLEVTKLGVDKGVALRKLVETLGLKIEESIAVGDSYNDLPMLKAAGLAACVENANEDIKKVCSFISKSNNDGGMAYLIDKLIFNK</sequence>
<dbReference type="SFLD" id="SFLDG01140">
    <property type="entry name" value="C2.B:_Phosphomannomutase_and_P"/>
    <property type="match status" value="1"/>
</dbReference>
<evidence type="ECO:0000313" key="1">
    <source>
        <dbReference type="EMBL" id="MBU3842376.1"/>
    </source>
</evidence>
<name>A0A9E2KZ68_9FUSO</name>
<dbReference type="Gene3D" id="3.30.1240.10">
    <property type="match status" value="1"/>
</dbReference>
<dbReference type="GO" id="GO:0000287">
    <property type="term" value="F:magnesium ion binding"/>
    <property type="evidence" value="ECO:0007669"/>
    <property type="project" value="TreeGrafter"/>
</dbReference>
<dbReference type="GO" id="GO:0016791">
    <property type="term" value="F:phosphatase activity"/>
    <property type="evidence" value="ECO:0007669"/>
    <property type="project" value="TreeGrafter"/>
</dbReference>
<dbReference type="SUPFAM" id="SSF56784">
    <property type="entry name" value="HAD-like"/>
    <property type="match status" value="1"/>
</dbReference>
<dbReference type="PANTHER" id="PTHR10000">
    <property type="entry name" value="PHOSPHOSERINE PHOSPHATASE"/>
    <property type="match status" value="1"/>
</dbReference>
<evidence type="ECO:0000313" key="2">
    <source>
        <dbReference type="Proteomes" id="UP000724657"/>
    </source>
</evidence>
<dbReference type="NCBIfam" id="TIGR01484">
    <property type="entry name" value="HAD-SF-IIB"/>
    <property type="match status" value="1"/>
</dbReference>
<dbReference type="AlphaFoldDB" id="A0A9E2KZ68"/>
<accession>A0A9E2KZ68</accession>
<dbReference type="GO" id="GO:0005829">
    <property type="term" value="C:cytosol"/>
    <property type="evidence" value="ECO:0007669"/>
    <property type="project" value="TreeGrafter"/>
</dbReference>
<organism evidence="1 2">
    <name type="scientific">Candidatus Fusobacterium pullicola</name>
    <dbReference type="NCBI Taxonomy" id="2838601"/>
    <lineage>
        <taxon>Bacteria</taxon>
        <taxon>Fusobacteriati</taxon>
        <taxon>Fusobacteriota</taxon>
        <taxon>Fusobacteriia</taxon>
        <taxon>Fusobacteriales</taxon>
        <taxon>Fusobacteriaceae</taxon>
        <taxon>Fusobacterium</taxon>
    </lineage>
</organism>
<keyword evidence="1" id="KW-0378">Hydrolase</keyword>
<gene>
    <name evidence="1" type="ORF">IAA47_05265</name>
</gene>
<dbReference type="Pfam" id="PF08282">
    <property type="entry name" value="Hydrolase_3"/>
    <property type="match status" value="1"/>
</dbReference>
<dbReference type="CDD" id="cd07516">
    <property type="entry name" value="HAD_Pase"/>
    <property type="match status" value="1"/>
</dbReference>
<reference evidence="1" key="1">
    <citation type="journal article" date="2021" name="PeerJ">
        <title>Extensive microbial diversity within the chicken gut microbiome revealed by metagenomics and culture.</title>
        <authorList>
            <person name="Gilroy R."/>
            <person name="Ravi A."/>
            <person name="Getino M."/>
            <person name="Pursley I."/>
            <person name="Horton D.L."/>
            <person name="Alikhan N.F."/>
            <person name="Baker D."/>
            <person name="Gharbi K."/>
            <person name="Hall N."/>
            <person name="Watson M."/>
            <person name="Adriaenssens E.M."/>
            <person name="Foster-Nyarko E."/>
            <person name="Jarju S."/>
            <person name="Secka A."/>
            <person name="Antonio M."/>
            <person name="Oren A."/>
            <person name="Chaudhuri R.R."/>
            <person name="La Ragione R."/>
            <person name="Hildebrand F."/>
            <person name="Pallen M.J."/>
        </authorList>
    </citation>
    <scope>NUCLEOTIDE SEQUENCE</scope>
    <source>
        <strain evidence="1">A6-441</strain>
    </source>
</reference>
<protein>
    <submittedName>
        <fullName evidence="1">Cof-type HAD-IIB family hydrolase</fullName>
    </submittedName>
</protein>
<dbReference type="SFLD" id="SFLDS00003">
    <property type="entry name" value="Haloacid_Dehalogenase"/>
    <property type="match status" value="1"/>
</dbReference>
<reference evidence="1" key="2">
    <citation type="submission" date="2021-04" db="EMBL/GenBank/DDBJ databases">
        <authorList>
            <person name="Gilroy R."/>
        </authorList>
    </citation>
    <scope>NUCLEOTIDE SEQUENCE</scope>
    <source>
        <strain evidence="1">A6-441</strain>
    </source>
</reference>
<dbReference type="Proteomes" id="UP000724657">
    <property type="component" value="Unassembled WGS sequence"/>
</dbReference>